<comment type="caution">
    <text evidence="2">The sequence shown here is derived from an EMBL/GenBank/DDBJ whole genome shotgun (WGS) entry which is preliminary data.</text>
</comment>
<accession>A0AAV8Y664</accession>
<feature type="compositionally biased region" description="Basic and acidic residues" evidence="1">
    <location>
        <begin position="21"/>
        <end position="31"/>
    </location>
</feature>
<evidence type="ECO:0000313" key="3">
    <source>
        <dbReference type="Proteomes" id="UP001162156"/>
    </source>
</evidence>
<dbReference type="EMBL" id="JANEYF010002500">
    <property type="protein sequence ID" value="KAJ8945733.1"/>
    <property type="molecule type" value="Genomic_DNA"/>
</dbReference>
<proteinExistence type="predicted"/>
<name>A0AAV8Y664_9CUCU</name>
<evidence type="ECO:0000256" key="1">
    <source>
        <dbReference type="SAM" id="MobiDB-lite"/>
    </source>
</evidence>
<organism evidence="2 3">
    <name type="scientific">Rhamnusium bicolor</name>
    <dbReference type="NCBI Taxonomy" id="1586634"/>
    <lineage>
        <taxon>Eukaryota</taxon>
        <taxon>Metazoa</taxon>
        <taxon>Ecdysozoa</taxon>
        <taxon>Arthropoda</taxon>
        <taxon>Hexapoda</taxon>
        <taxon>Insecta</taxon>
        <taxon>Pterygota</taxon>
        <taxon>Neoptera</taxon>
        <taxon>Endopterygota</taxon>
        <taxon>Coleoptera</taxon>
        <taxon>Polyphaga</taxon>
        <taxon>Cucujiformia</taxon>
        <taxon>Chrysomeloidea</taxon>
        <taxon>Cerambycidae</taxon>
        <taxon>Lepturinae</taxon>
        <taxon>Rhagiini</taxon>
        <taxon>Rhamnusium</taxon>
    </lineage>
</organism>
<sequence length="62" mass="7148">MERNRQYGKYDIVSSPIILPKQKEPEEERPPSHPGDPGYVQYTAQHWGETSSKTPRHSPTEV</sequence>
<evidence type="ECO:0000313" key="2">
    <source>
        <dbReference type="EMBL" id="KAJ8945733.1"/>
    </source>
</evidence>
<protein>
    <submittedName>
        <fullName evidence="2">Uncharacterized protein</fullName>
    </submittedName>
</protein>
<reference evidence="2" key="1">
    <citation type="journal article" date="2023" name="Insect Mol. Biol.">
        <title>Genome sequencing provides insights into the evolution of gene families encoding plant cell wall-degrading enzymes in longhorned beetles.</title>
        <authorList>
            <person name="Shin N.R."/>
            <person name="Okamura Y."/>
            <person name="Kirsch R."/>
            <person name="Pauchet Y."/>
        </authorList>
    </citation>
    <scope>NUCLEOTIDE SEQUENCE</scope>
    <source>
        <strain evidence="2">RBIC_L_NR</strain>
    </source>
</reference>
<gene>
    <name evidence="2" type="ORF">NQ314_009096</name>
</gene>
<dbReference type="AlphaFoldDB" id="A0AAV8Y664"/>
<dbReference type="Proteomes" id="UP001162156">
    <property type="component" value="Unassembled WGS sequence"/>
</dbReference>
<feature type="region of interest" description="Disordered" evidence="1">
    <location>
        <begin position="1"/>
        <end position="62"/>
    </location>
</feature>
<feature type="compositionally biased region" description="Polar residues" evidence="1">
    <location>
        <begin position="42"/>
        <end position="53"/>
    </location>
</feature>
<keyword evidence="3" id="KW-1185">Reference proteome</keyword>